<evidence type="ECO:0000256" key="4">
    <source>
        <dbReference type="ARBA" id="ARBA00022989"/>
    </source>
</evidence>
<sequence length="239" mass="27158">MAVESETRHESSNYEDADNTTANINSRLVNPFKGMRHEQMEEKIEQFMKKTEIDEMFLDLIRKGAFLAQDSQAFEHPRDDGLQLKADERQALRQEDPKTGNKWNQPWIMYALVGCCSLGAAVQGMDETAVNGAQVFYQYAFGIDGDSGNNPGIRGLVNAAPYLCCAVLGCWLTEPLNRVLGRRGTIFVTCILSSATCIWQAFTQTWWHIFIARFCLGLGRRTKECYHTNIFCRMRSGKY</sequence>
<reference evidence="7 8" key="1">
    <citation type="submission" date="2024-09" db="EMBL/GenBank/DDBJ databases">
        <title>Rethinking Asexuality: The Enigmatic Case of Functional Sexual Genes in Lepraria (Stereocaulaceae).</title>
        <authorList>
            <person name="Doellman M."/>
            <person name="Sun Y."/>
            <person name="Barcenas-Pena A."/>
            <person name="Lumbsch H.T."/>
            <person name="Grewe F."/>
        </authorList>
    </citation>
    <scope>NUCLEOTIDE SEQUENCE [LARGE SCALE GENOMIC DNA]</scope>
    <source>
        <strain evidence="7 8">Grewe 0041</strain>
    </source>
</reference>
<dbReference type="Pfam" id="PF00083">
    <property type="entry name" value="Sugar_tr"/>
    <property type="match status" value="1"/>
</dbReference>
<name>A0ABR4AZD9_9LECA</name>
<feature type="compositionally biased region" description="Basic and acidic residues" evidence="6">
    <location>
        <begin position="1"/>
        <end position="12"/>
    </location>
</feature>
<evidence type="ECO:0000256" key="5">
    <source>
        <dbReference type="ARBA" id="ARBA00023136"/>
    </source>
</evidence>
<keyword evidence="4" id="KW-1133">Transmembrane helix</keyword>
<organism evidence="7 8">
    <name type="scientific">Lepraria finkii</name>
    <dbReference type="NCBI Taxonomy" id="1340010"/>
    <lineage>
        <taxon>Eukaryota</taxon>
        <taxon>Fungi</taxon>
        <taxon>Dikarya</taxon>
        <taxon>Ascomycota</taxon>
        <taxon>Pezizomycotina</taxon>
        <taxon>Lecanoromycetes</taxon>
        <taxon>OSLEUM clade</taxon>
        <taxon>Lecanoromycetidae</taxon>
        <taxon>Lecanorales</taxon>
        <taxon>Lecanorineae</taxon>
        <taxon>Stereocaulaceae</taxon>
        <taxon>Lepraria</taxon>
    </lineage>
</organism>
<evidence type="ECO:0000313" key="7">
    <source>
        <dbReference type="EMBL" id="KAL2051014.1"/>
    </source>
</evidence>
<comment type="caution">
    <text evidence="7">The sequence shown here is derived from an EMBL/GenBank/DDBJ whole genome shotgun (WGS) entry which is preliminary data.</text>
</comment>
<dbReference type="SUPFAM" id="SSF103473">
    <property type="entry name" value="MFS general substrate transporter"/>
    <property type="match status" value="1"/>
</dbReference>
<dbReference type="Proteomes" id="UP001590951">
    <property type="component" value="Unassembled WGS sequence"/>
</dbReference>
<protein>
    <recommendedName>
        <fullName evidence="9">Major facilitator superfamily (MFS) profile domain-containing protein</fullName>
    </recommendedName>
</protein>
<keyword evidence="2" id="KW-0813">Transport</keyword>
<accession>A0ABR4AZD9</accession>
<dbReference type="EMBL" id="JBHFEH010000040">
    <property type="protein sequence ID" value="KAL2051014.1"/>
    <property type="molecule type" value="Genomic_DNA"/>
</dbReference>
<dbReference type="InterPro" id="IPR050814">
    <property type="entry name" value="Myo-inositol_Transporter"/>
</dbReference>
<keyword evidence="5" id="KW-0472">Membrane</keyword>
<comment type="subcellular location">
    <subcellularLocation>
        <location evidence="1">Membrane</location>
    </subcellularLocation>
</comment>
<dbReference type="PANTHER" id="PTHR48020">
    <property type="entry name" value="PROTON MYO-INOSITOL COTRANSPORTER"/>
    <property type="match status" value="1"/>
</dbReference>
<keyword evidence="8" id="KW-1185">Reference proteome</keyword>
<dbReference type="InterPro" id="IPR005828">
    <property type="entry name" value="MFS_sugar_transport-like"/>
</dbReference>
<evidence type="ECO:0000256" key="2">
    <source>
        <dbReference type="ARBA" id="ARBA00022448"/>
    </source>
</evidence>
<evidence type="ECO:0000256" key="3">
    <source>
        <dbReference type="ARBA" id="ARBA00022692"/>
    </source>
</evidence>
<dbReference type="InterPro" id="IPR036259">
    <property type="entry name" value="MFS_trans_sf"/>
</dbReference>
<dbReference type="Gene3D" id="1.20.1250.20">
    <property type="entry name" value="MFS general substrate transporter like domains"/>
    <property type="match status" value="1"/>
</dbReference>
<proteinExistence type="predicted"/>
<keyword evidence="3" id="KW-0812">Transmembrane</keyword>
<evidence type="ECO:0008006" key="9">
    <source>
        <dbReference type="Google" id="ProtNLM"/>
    </source>
</evidence>
<dbReference type="PANTHER" id="PTHR48020:SF25">
    <property type="entry name" value="SUGAR TRANSPORTER, PUTATIVE (AFU_ORTHOLOGUE AFUA_7G05830)-RELATED"/>
    <property type="match status" value="1"/>
</dbReference>
<gene>
    <name evidence="7" type="ORF">ABVK25_008760</name>
</gene>
<evidence type="ECO:0000313" key="8">
    <source>
        <dbReference type="Proteomes" id="UP001590951"/>
    </source>
</evidence>
<evidence type="ECO:0000256" key="6">
    <source>
        <dbReference type="SAM" id="MobiDB-lite"/>
    </source>
</evidence>
<evidence type="ECO:0000256" key="1">
    <source>
        <dbReference type="ARBA" id="ARBA00004370"/>
    </source>
</evidence>
<feature type="region of interest" description="Disordered" evidence="6">
    <location>
        <begin position="1"/>
        <end position="23"/>
    </location>
</feature>